<dbReference type="InterPro" id="IPR011990">
    <property type="entry name" value="TPR-like_helical_dom_sf"/>
</dbReference>
<sequence>MNNTDGGHGRPRLPRLFTWRRPASWWARALLAVGMLLALMLLLRQPLADRLWPQARIDRLLDEGARALAEGRLDAADGQGARQKYEAAQALDSDRGEARAGLARVGRQALANARQAIGARRFDEAHRWLALAAELQLPRAQVDAVAGQLRQAELADIDPGVVRGRAEAALAAGDVEAALPLFAQWLAVAPDDPAALEGREDALSLLLERVRPALRQGDLVGAARWLALTRRHDPGHVALPDLKAAYAQALAAQLRRVEVQRQRGRLAEAARLVTALHEAEPADAAVAQESQRVALALVVHARRQAGDFHFDAAGEALAQARALAPASGALASALVEAQRDLERARAAEARLHVPERTKDAPASMVRRTLAGFDEALRRGDWIEPPGASAYDRLRAAQGLAPGDPAVRAAATRMQSAVAACVEEGLRDNRLRAAQDCHDAWQALAPSDPALAPARRRLAQRWLAVGEERLRAGELEAAAHALDSARRLDPSTPGLEEFAAQLVRARPGLR</sequence>
<dbReference type="Proteomes" id="UP000788419">
    <property type="component" value="Unassembled WGS sequence"/>
</dbReference>
<evidence type="ECO:0000256" key="1">
    <source>
        <dbReference type="PROSITE-ProRule" id="PRU00339"/>
    </source>
</evidence>
<dbReference type="InterPro" id="IPR019734">
    <property type="entry name" value="TPR_rpt"/>
</dbReference>
<reference evidence="3 4" key="1">
    <citation type="submission" date="2017-10" db="EMBL/GenBank/DDBJ databases">
        <title>Whole genome sequencing of members of genus Pseudoxanthomonas.</title>
        <authorList>
            <person name="Kumar S."/>
            <person name="Bansal K."/>
            <person name="Kaur A."/>
            <person name="Patil P."/>
            <person name="Sharma S."/>
            <person name="Patil P.B."/>
        </authorList>
    </citation>
    <scope>NUCLEOTIDE SEQUENCE [LARGE SCALE GENOMIC DNA]</scope>
    <source>
        <strain evidence="3 4">DSM 17801</strain>
    </source>
</reference>
<evidence type="ECO:0000313" key="4">
    <source>
        <dbReference type="Proteomes" id="UP000788419"/>
    </source>
</evidence>
<dbReference type="RefSeq" id="WP_238390300.1">
    <property type="nucleotide sequence ID" value="NZ_PDWN01000005.1"/>
</dbReference>
<keyword evidence="2" id="KW-0812">Transmembrane</keyword>
<protein>
    <recommendedName>
        <fullName evidence="5">Secreted protein</fullName>
    </recommendedName>
</protein>
<keyword evidence="2" id="KW-0472">Membrane</keyword>
<comment type="caution">
    <text evidence="3">The sequence shown here is derived from an EMBL/GenBank/DDBJ whole genome shotgun (WGS) entry which is preliminary data.</text>
</comment>
<keyword evidence="2" id="KW-1133">Transmembrane helix</keyword>
<feature type="repeat" description="TPR" evidence="1">
    <location>
        <begin position="458"/>
        <end position="491"/>
    </location>
</feature>
<name>A0ABQ6Z8B3_9GAMM</name>
<proteinExistence type="predicted"/>
<keyword evidence="1" id="KW-0802">TPR repeat</keyword>
<accession>A0ABQ6Z8B3</accession>
<evidence type="ECO:0000256" key="2">
    <source>
        <dbReference type="SAM" id="Phobius"/>
    </source>
</evidence>
<keyword evidence="4" id="KW-1185">Reference proteome</keyword>
<evidence type="ECO:0000313" key="3">
    <source>
        <dbReference type="EMBL" id="KAF1695339.1"/>
    </source>
</evidence>
<feature type="transmembrane region" description="Helical" evidence="2">
    <location>
        <begin position="25"/>
        <end position="43"/>
    </location>
</feature>
<evidence type="ECO:0008006" key="5">
    <source>
        <dbReference type="Google" id="ProtNLM"/>
    </source>
</evidence>
<dbReference type="EMBL" id="PDWN01000005">
    <property type="protein sequence ID" value="KAF1695339.1"/>
    <property type="molecule type" value="Genomic_DNA"/>
</dbReference>
<gene>
    <name evidence="3" type="ORF">CSC65_06100</name>
</gene>
<dbReference type="Gene3D" id="1.25.40.10">
    <property type="entry name" value="Tetratricopeptide repeat domain"/>
    <property type="match status" value="1"/>
</dbReference>
<dbReference type="PROSITE" id="PS50005">
    <property type="entry name" value="TPR"/>
    <property type="match status" value="1"/>
</dbReference>
<organism evidence="3 4">
    <name type="scientific">Pseudoxanthomonas daejeonensis</name>
    <dbReference type="NCBI Taxonomy" id="266062"/>
    <lineage>
        <taxon>Bacteria</taxon>
        <taxon>Pseudomonadati</taxon>
        <taxon>Pseudomonadota</taxon>
        <taxon>Gammaproteobacteria</taxon>
        <taxon>Lysobacterales</taxon>
        <taxon>Lysobacteraceae</taxon>
        <taxon>Pseudoxanthomonas</taxon>
    </lineage>
</organism>